<name>A0ABS9JKA2_9ACTN</name>
<reference evidence="2 3" key="1">
    <citation type="submission" date="2022-01" db="EMBL/GenBank/DDBJ databases">
        <title>Draft Genome Sequences of Seven Type Strains of the Genus Streptomyces.</title>
        <authorList>
            <person name="Aziz S."/>
            <person name="Coretto E."/>
            <person name="Chronakova A."/>
            <person name="Sproer C."/>
            <person name="Huber K."/>
            <person name="Nouioui I."/>
            <person name="Gross H."/>
        </authorList>
    </citation>
    <scope>NUCLEOTIDE SEQUENCE [LARGE SCALE GENOMIC DNA]</scope>
    <source>
        <strain evidence="2 3">DSM 41685</strain>
    </source>
</reference>
<evidence type="ECO:0000313" key="3">
    <source>
        <dbReference type="Proteomes" id="UP001299012"/>
    </source>
</evidence>
<protein>
    <submittedName>
        <fullName evidence="2">P-loop ATPase</fullName>
    </submittedName>
</protein>
<dbReference type="Pfam" id="PF22740">
    <property type="entry name" value="PapZ_C"/>
    <property type="match status" value="1"/>
</dbReference>
<dbReference type="Proteomes" id="UP001299012">
    <property type="component" value="Unassembled WGS sequence"/>
</dbReference>
<evidence type="ECO:0000313" key="2">
    <source>
        <dbReference type="EMBL" id="MCG0065997.1"/>
    </source>
</evidence>
<sequence length="198" mass="21103">MTEPENAMAYDAGPHDAEGWKLHDDGTRVHRYSCTIHDGEGCDGRCGPAPADQADETPRPDVTIVSIGRLHDEDEGEWVDVLQCATIALDLRQLTAHDKVVRDTVMDTPGVREVLAATALQVQGYLAGPTAAPLTVVTQCAGGRHRAATTAMALRAVVAGDVAEAAAYGLAEAAKPFADRDLVVDLVHRDLDKDVVDR</sequence>
<gene>
    <name evidence="2" type="ORF">L0F81_22315</name>
</gene>
<evidence type="ECO:0000259" key="1">
    <source>
        <dbReference type="Pfam" id="PF22740"/>
    </source>
</evidence>
<feature type="domain" description="RapZ C-terminal" evidence="1">
    <location>
        <begin position="89"/>
        <end position="159"/>
    </location>
</feature>
<comment type="caution">
    <text evidence="2">The sequence shown here is derived from an EMBL/GenBank/DDBJ whole genome shotgun (WGS) entry which is preliminary data.</text>
</comment>
<proteinExistence type="predicted"/>
<keyword evidence="3" id="KW-1185">Reference proteome</keyword>
<dbReference type="InterPro" id="IPR053931">
    <property type="entry name" value="RapZ_C"/>
</dbReference>
<dbReference type="RefSeq" id="WP_086697518.1">
    <property type="nucleotide sequence ID" value="NZ_JAKKZF010000093.1"/>
</dbReference>
<organism evidence="2 3">
    <name type="scientific">Streptomyces tricolor</name>
    <dbReference type="NCBI Taxonomy" id="68277"/>
    <lineage>
        <taxon>Bacteria</taxon>
        <taxon>Bacillati</taxon>
        <taxon>Actinomycetota</taxon>
        <taxon>Actinomycetes</taxon>
        <taxon>Kitasatosporales</taxon>
        <taxon>Streptomycetaceae</taxon>
        <taxon>Streptomyces</taxon>
        <taxon>Streptomyces violaceoruber group</taxon>
    </lineage>
</organism>
<accession>A0ABS9JKA2</accession>
<dbReference type="EMBL" id="JAKKZF010000093">
    <property type="protein sequence ID" value="MCG0065997.1"/>
    <property type="molecule type" value="Genomic_DNA"/>
</dbReference>